<protein>
    <recommendedName>
        <fullName evidence="3">Small ribosomal subunit biogenesis GTPase RsgA</fullName>
        <ecNumber evidence="3">3.6.1.-</ecNumber>
    </recommendedName>
</protein>
<feature type="binding site" evidence="3">
    <location>
        <position position="267"/>
    </location>
    <ligand>
        <name>Zn(2+)</name>
        <dbReference type="ChEBI" id="CHEBI:29105"/>
    </ligand>
</feature>
<gene>
    <name evidence="3 6" type="primary">rsgA</name>
    <name evidence="6" type="ORF">KA717_37650</name>
</gene>
<dbReference type="Pfam" id="PF03193">
    <property type="entry name" value="RsgA_GTPase"/>
    <property type="match status" value="1"/>
</dbReference>
<comment type="cofactor">
    <cofactor evidence="3">
        <name>Zn(2+)</name>
        <dbReference type="ChEBI" id="CHEBI:29105"/>
    </cofactor>
    <text evidence="3">Binds 1 zinc ion per subunit.</text>
</comment>
<dbReference type="Proteomes" id="UP001065613">
    <property type="component" value="Chromosome"/>
</dbReference>
<keyword evidence="3" id="KW-0963">Cytoplasm</keyword>
<dbReference type="InterPro" id="IPR004881">
    <property type="entry name" value="Ribosome_biogen_GTPase_RsgA"/>
</dbReference>
<feature type="domain" description="EngC GTPase" evidence="4">
    <location>
        <begin position="80"/>
        <end position="227"/>
    </location>
</feature>
<keyword evidence="2 3" id="KW-0342">GTP-binding</keyword>
<feature type="binding site" evidence="3">
    <location>
        <position position="261"/>
    </location>
    <ligand>
        <name>Zn(2+)</name>
        <dbReference type="ChEBI" id="CHEBI:29105"/>
    </ligand>
</feature>
<dbReference type="NCBIfam" id="TIGR00157">
    <property type="entry name" value="ribosome small subunit-dependent GTPase A"/>
    <property type="match status" value="1"/>
</dbReference>
<evidence type="ECO:0000256" key="3">
    <source>
        <dbReference type="HAMAP-Rule" id="MF_01820"/>
    </source>
</evidence>
<dbReference type="NCBIfam" id="NF008932">
    <property type="entry name" value="PRK12289.1"/>
    <property type="match status" value="1"/>
</dbReference>
<dbReference type="GO" id="GO:0019843">
    <property type="term" value="F:rRNA binding"/>
    <property type="evidence" value="ECO:0007669"/>
    <property type="project" value="UniProtKB-KW"/>
</dbReference>
<dbReference type="Gene3D" id="1.10.40.50">
    <property type="entry name" value="Probable gtpase engc, domain 3"/>
    <property type="match status" value="1"/>
</dbReference>
<dbReference type="CDD" id="cd01854">
    <property type="entry name" value="YjeQ_EngC"/>
    <property type="match status" value="1"/>
</dbReference>
<comment type="subcellular location">
    <subcellularLocation>
        <location evidence="3">Cytoplasm</location>
    </subcellularLocation>
</comment>
<dbReference type="GO" id="GO:0005525">
    <property type="term" value="F:GTP binding"/>
    <property type="evidence" value="ECO:0007669"/>
    <property type="project" value="UniProtKB-UniRule"/>
</dbReference>
<dbReference type="AlphaFoldDB" id="A0A977KW97"/>
<keyword evidence="3" id="KW-0690">Ribosome biogenesis</keyword>
<dbReference type="PANTHER" id="PTHR32120">
    <property type="entry name" value="SMALL RIBOSOMAL SUBUNIT BIOGENESIS GTPASE RSGA"/>
    <property type="match status" value="1"/>
</dbReference>
<dbReference type="KEGG" id="wna:KA717_37650"/>
<dbReference type="SUPFAM" id="SSF52540">
    <property type="entry name" value="P-loop containing nucleoside triphosphate hydrolases"/>
    <property type="match status" value="1"/>
</dbReference>
<dbReference type="Gene3D" id="2.40.50.140">
    <property type="entry name" value="Nucleic acid-binding proteins"/>
    <property type="match status" value="1"/>
</dbReference>
<evidence type="ECO:0000313" key="6">
    <source>
        <dbReference type="EMBL" id="UXE61072.1"/>
    </source>
</evidence>
<keyword evidence="3" id="KW-0694">RNA-binding</keyword>
<dbReference type="PROSITE" id="PS50936">
    <property type="entry name" value="ENGC_GTPASE"/>
    <property type="match status" value="1"/>
</dbReference>
<dbReference type="InterPro" id="IPR010914">
    <property type="entry name" value="RsgA_GTPase_dom"/>
</dbReference>
<dbReference type="GO" id="GO:0005737">
    <property type="term" value="C:cytoplasm"/>
    <property type="evidence" value="ECO:0007669"/>
    <property type="project" value="UniProtKB-SubCell"/>
</dbReference>
<keyword evidence="3 6" id="KW-0378">Hydrolase</keyword>
<dbReference type="EMBL" id="CP073041">
    <property type="protein sequence ID" value="UXE61072.1"/>
    <property type="molecule type" value="Genomic_DNA"/>
</dbReference>
<accession>A0A977KW97</accession>
<evidence type="ECO:0000256" key="2">
    <source>
        <dbReference type="ARBA" id="ARBA00023134"/>
    </source>
</evidence>
<evidence type="ECO:0000259" key="5">
    <source>
        <dbReference type="PROSITE" id="PS51721"/>
    </source>
</evidence>
<evidence type="ECO:0000256" key="1">
    <source>
        <dbReference type="ARBA" id="ARBA00022741"/>
    </source>
</evidence>
<keyword evidence="3" id="KW-0699">rRNA-binding</keyword>
<dbReference type="InterPro" id="IPR030378">
    <property type="entry name" value="G_CP_dom"/>
</dbReference>
<dbReference type="PROSITE" id="PS51721">
    <property type="entry name" value="G_CP"/>
    <property type="match status" value="1"/>
</dbReference>
<keyword evidence="3" id="KW-0479">Metal-binding</keyword>
<dbReference type="GO" id="GO:0042274">
    <property type="term" value="P:ribosomal small subunit biogenesis"/>
    <property type="evidence" value="ECO:0007669"/>
    <property type="project" value="UniProtKB-UniRule"/>
</dbReference>
<name>A0A977KW97_9CYAN</name>
<feature type="binding site" evidence="3">
    <location>
        <position position="259"/>
    </location>
    <ligand>
        <name>Zn(2+)</name>
        <dbReference type="ChEBI" id="CHEBI:29105"/>
    </ligand>
</feature>
<dbReference type="GO" id="GO:0046872">
    <property type="term" value="F:metal ion binding"/>
    <property type="evidence" value="ECO:0007669"/>
    <property type="project" value="UniProtKB-KW"/>
</dbReference>
<dbReference type="InterPro" id="IPR027417">
    <property type="entry name" value="P-loop_NTPase"/>
</dbReference>
<dbReference type="EC" id="3.6.1.-" evidence="3"/>
<sequence length="359" mass="40986">MIPLIQGTVIAVQANYYVVRLDQLLQTPLLCTRRSRLKKIGQTIMVGDRVGVEEVDLTTLQGAIAEVQPRKTEFPRPPVANAEQILLVFSLAEPPLEVWQLSRFLVKAESTELSLGLCLNKQDLVTEQELQQWRSRLEAWGYAPIFISVVQNQGLDQLQQTLANKITLMAGPSGVGKSSLINHLIPGESQRVKTVSGKLQKGRHTTRHVQLFELPQGGLLADTPGFNQPDLLVTARDLIRYFPEVKTAIAANACQFQDCLHREEPGCHVRGHWERYEHYLKFLEESQQQELQLHHRPDQESNLKLKMNASGLESYEPKLATKKYRRHSRRLNHQNLHEFYEQQTLKELSELPTEETDLP</sequence>
<feature type="binding site" evidence="3">
    <location>
        <begin position="171"/>
        <end position="179"/>
    </location>
    <ligand>
        <name>GTP</name>
        <dbReference type="ChEBI" id="CHEBI:37565"/>
    </ligand>
</feature>
<evidence type="ECO:0000259" key="4">
    <source>
        <dbReference type="PROSITE" id="PS50936"/>
    </source>
</evidence>
<keyword evidence="3" id="KW-0862">Zinc</keyword>
<dbReference type="PANTHER" id="PTHR32120:SF11">
    <property type="entry name" value="SMALL RIBOSOMAL SUBUNIT BIOGENESIS GTPASE RSGA 1, MITOCHONDRIAL-RELATED"/>
    <property type="match status" value="1"/>
</dbReference>
<proteinExistence type="inferred from homology"/>
<comment type="function">
    <text evidence="3">One of several proteins that assist in the late maturation steps of the functional core of the 30S ribosomal subunit. Helps release RbfA from mature subunits. May play a role in the assembly of ribosomal proteins into the subunit. Circularly permuted GTPase that catalyzes slow GTP hydrolysis, GTPase activity is stimulated by the 30S ribosomal subunit.</text>
</comment>
<reference evidence="6" key="1">
    <citation type="submission" date="2021-04" db="EMBL/GenBank/DDBJ databases">
        <title>Genome sequence of Woronichinia naegeliana from Washington state freshwater lake bloom.</title>
        <authorList>
            <person name="Dreher T.W."/>
        </authorList>
    </citation>
    <scope>NUCLEOTIDE SEQUENCE</scope>
    <source>
        <strain evidence="6">WA131</strain>
    </source>
</reference>
<dbReference type="SUPFAM" id="SSF50249">
    <property type="entry name" value="Nucleic acid-binding proteins"/>
    <property type="match status" value="1"/>
</dbReference>
<dbReference type="HAMAP" id="MF_01820">
    <property type="entry name" value="GTPase_RsgA"/>
    <property type="match status" value="1"/>
</dbReference>
<organism evidence="6">
    <name type="scientific">Woronichinia naegeliana WA131</name>
    <dbReference type="NCBI Taxonomy" id="2824559"/>
    <lineage>
        <taxon>Bacteria</taxon>
        <taxon>Bacillati</taxon>
        <taxon>Cyanobacteriota</taxon>
        <taxon>Cyanophyceae</taxon>
        <taxon>Synechococcales</taxon>
        <taxon>Coelosphaeriaceae</taxon>
        <taxon>Woronichinia</taxon>
    </lineage>
</organism>
<feature type="binding site" evidence="3">
    <location>
        <begin position="120"/>
        <end position="123"/>
    </location>
    <ligand>
        <name>GTP</name>
        <dbReference type="ChEBI" id="CHEBI:37565"/>
    </ligand>
</feature>
<dbReference type="Gene3D" id="3.40.50.300">
    <property type="entry name" value="P-loop containing nucleotide triphosphate hydrolases"/>
    <property type="match status" value="1"/>
</dbReference>
<keyword evidence="1 3" id="KW-0547">Nucleotide-binding</keyword>
<comment type="similarity">
    <text evidence="3">Belongs to the TRAFAC class YlqF/YawG GTPase family. RsgA subfamily.</text>
</comment>
<feature type="domain" description="CP-type G" evidence="5">
    <location>
        <begin position="71"/>
        <end position="229"/>
    </location>
</feature>
<comment type="subunit">
    <text evidence="3">Monomer. Associates with 30S ribosomal subunit, binds 16S rRNA.</text>
</comment>
<dbReference type="GO" id="GO:0003924">
    <property type="term" value="F:GTPase activity"/>
    <property type="evidence" value="ECO:0007669"/>
    <property type="project" value="UniProtKB-UniRule"/>
</dbReference>
<feature type="binding site" evidence="3">
    <location>
        <position position="254"/>
    </location>
    <ligand>
        <name>Zn(2+)</name>
        <dbReference type="ChEBI" id="CHEBI:29105"/>
    </ligand>
</feature>
<dbReference type="InterPro" id="IPR012340">
    <property type="entry name" value="NA-bd_OB-fold"/>
</dbReference>